<dbReference type="eggNOG" id="KOG0452">
    <property type="taxonomic scope" value="Eukaryota"/>
</dbReference>
<keyword evidence="6" id="KW-0456">Lyase</keyword>
<dbReference type="InterPro" id="IPR015928">
    <property type="entry name" value="Aconitase/3IPM_dehydase_swvl"/>
</dbReference>
<dbReference type="Pfam" id="PF00694">
    <property type="entry name" value="Aconitase_C"/>
    <property type="match status" value="1"/>
</dbReference>
<dbReference type="InterPro" id="IPR001030">
    <property type="entry name" value="Acoase/IPM_deHydtase_lsu_aba"/>
</dbReference>
<accession>A0A0L0GCA5</accession>
<keyword evidence="5" id="KW-0411">Iron-sulfur</keyword>
<dbReference type="SUPFAM" id="SSF52016">
    <property type="entry name" value="LeuD/IlvD-like"/>
    <property type="match status" value="1"/>
</dbReference>
<dbReference type="InterPro" id="IPR000573">
    <property type="entry name" value="AconitaseA/IPMdHydase_ssu_swvl"/>
</dbReference>
<evidence type="ECO:0008006" key="11">
    <source>
        <dbReference type="Google" id="ProtNLM"/>
    </source>
</evidence>
<evidence type="ECO:0000256" key="6">
    <source>
        <dbReference type="ARBA" id="ARBA00023239"/>
    </source>
</evidence>
<dbReference type="InterPro" id="IPR006249">
    <property type="entry name" value="Aconitase/IRP2"/>
</dbReference>
<evidence type="ECO:0000259" key="7">
    <source>
        <dbReference type="Pfam" id="PF00330"/>
    </source>
</evidence>
<dbReference type="Proteomes" id="UP000054560">
    <property type="component" value="Unassembled WGS sequence"/>
</dbReference>
<dbReference type="GeneID" id="25902440"/>
<keyword evidence="3" id="KW-0479">Metal-binding</keyword>
<dbReference type="Gene3D" id="3.20.19.10">
    <property type="entry name" value="Aconitase, domain 4"/>
    <property type="match status" value="1"/>
</dbReference>
<evidence type="ECO:0000256" key="4">
    <source>
        <dbReference type="ARBA" id="ARBA00023004"/>
    </source>
</evidence>
<keyword evidence="4" id="KW-0408">Iron</keyword>
<dbReference type="FunFam" id="3.20.19.10:FF:000001">
    <property type="entry name" value="Aconitate hydratase"/>
    <property type="match status" value="1"/>
</dbReference>
<dbReference type="InterPro" id="IPR036008">
    <property type="entry name" value="Aconitase_4Fe-4S_dom"/>
</dbReference>
<dbReference type="SUPFAM" id="SSF53732">
    <property type="entry name" value="Aconitase iron-sulfur domain"/>
    <property type="match status" value="2"/>
</dbReference>
<evidence type="ECO:0000256" key="3">
    <source>
        <dbReference type="ARBA" id="ARBA00022723"/>
    </source>
</evidence>
<dbReference type="GO" id="GO:0016829">
    <property type="term" value="F:lyase activity"/>
    <property type="evidence" value="ECO:0007669"/>
    <property type="project" value="UniProtKB-KW"/>
</dbReference>
<keyword evidence="10" id="KW-1185">Reference proteome</keyword>
<dbReference type="AlphaFoldDB" id="A0A0L0GCA5"/>
<organism evidence="9 10">
    <name type="scientific">Sphaeroforma arctica JP610</name>
    <dbReference type="NCBI Taxonomy" id="667725"/>
    <lineage>
        <taxon>Eukaryota</taxon>
        <taxon>Ichthyosporea</taxon>
        <taxon>Ichthyophonida</taxon>
        <taxon>Sphaeroforma</taxon>
    </lineage>
</organism>
<dbReference type="STRING" id="667725.A0A0L0GCA5"/>
<evidence type="ECO:0000256" key="5">
    <source>
        <dbReference type="ARBA" id="ARBA00023014"/>
    </source>
</evidence>
<dbReference type="GO" id="GO:0046872">
    <property type="term" value="F:metal ion binding"/>
    <property type="evidence" value="ECO:0007669"/>
    <property type="project" value="UniProtKB-KW"/>
</dbReference>
<feature type="domain" description="Aconitase/3-isopropylmalate dehydratase large subunit alpha/beta/alpha" evidence="7">
    <location>
        <begin position="84"/>
        <end position="375"/>
    </location>
</feature>
<dbReference type="RefSeq" id="XP_014159800.1">
    <property type="nucleotide sequence ID" value="XM_014304325.1"/>
</dbReference>
<dbReference type="InterPro" id="IPR015931">
    <property type="entry name" value="Acnase/IPM_dHydase_lsu_aba_1/3"/>
</dbReference>
<proteinExistence type="inferred from homology"/>
<feature type="domain" description="Aconitase A/isopropylmalate dehydratase small subunit swivel" evidence="8">
    <location>
        <begin position="782"/>
        <end position="909"/>
    </location>
</feature>
<evidence type="ECO:0000256" key="2">
    <source>
        <dbReference type="ARBA" id="ARBA00007185"/>
    </source>
</evidence>
<dbReference type="PRINTS" id="PR00415">
    <property type="entry name" value="ACONITASE"/>
</dbReference>
<protein>
    <recommendedName>
        <fullName evidence="11">Aconitate hydratase</fullName>
    </recommendedName>
</protein>
<reference evidence="9 10" key="1">
    <citation type="submission" date="2011-02" db="EMBL/GenBank/DDBJ databases">
        <title>The Genome Sequence of Sphaeroforma arctica JP610.</title>
        <authorList>
            <consortium name="The Broad Institute Genome Sequencing Platform"/>
            <person name="Russ C."/>
            <person name="Cuomo C."/>
            <person name="Young S.K."/>
            <person name="Zeng Q."/>
            <person name="Gargeya S."/>
            <person name="Alvarado L."/>
            <person name="Berlin A."/>
            <person name="Chapman S.B."/>
            <person name="Chen Z."/>
            <person name="Freedman E."/>
            <person name="Gellesch M."/>
            <person name="Goldberg J."/>
            <person name="Griggs A."/>
            <person name="Gujja S."/>
            <person name="Heilman E."/>
            <person name="Heiman D."/>
            <person name="Howarth C."/>
            <person name="Mehta T."/>
            <person name="Neiman D."/>
            <person name="Pearson M."/>
            <person name="Roberts A."/>
            <person name="Saif S."/>
            <person name="Shea T."/>
            <person name="Shenoy N."/>
            <person name="Sisk P."/>
            <person name="Stolte C."/>
            <person name="Sykes S."/>
            <person name="White J."/>
            <person name="Yandava C."/>
            <person name="Burger G."/>
            <person name="Gray M.W."/>
            <person name="Holland P.W.H."/>
            <person name="King N."/>
            <person name="Lang F.B.F."/>
            <person name="Roger A.J."/>
            <person name="Ruiz-Trillo I."/>
            <person name="Haas B."/>
            <person name="Nusbaum C."/>
            <person name="Birren B."/>
        </authorList>
    </citation>
    <scope>NUCLEOTIDE SEQUENCE [LARGE SCALE GENOMIC DNA]</scope>
    <source>
        <strain evidence="9 10">JP610</strain>
    </source>
</reference>
<dbReference type="PANTHER" id="PTHR11670">
    <property type="entry name" value="ACONITASE/IRON-RESPONSIVE ELEMENT FAMILY MEMBER"/>
    <property type="match status" value="1"/>
</dbReference>
<sequence>MCKSVDTHPYKHTVRELPVGEKTYKYFSLPDLQDERYDALPYCMRVLLESTVRNSASDDHRSFLESSDPDTLGSVHGNDHVEMILDWQQHAKTKNWSMMFMPARCLFLDDSGLPSLLDLAALREAVRMLGGNPAKVQPLCPTDIIVNSPCAPAPPATGRKPSMIETLARSNTAEAKRTQECLSFVKWSGDVFDKLLIVPPSAGSCHQINLEHTSRVVFQNGDDFIYPDSVIGADRRASMVNGLGILAWGVSGIDAQGVLLGNGIATQLPEVVGVELVGEVPNYNTSTDVVLTVTKQLRDADLEGTFVEFFGEGVRHLSIAERLTISSMCREYGAKVGFFPLDDMGIKYLRTTGRDQETVQMFEKYLHANKLFRGTCSTSRAPQSDTNTASATEGNTQAHADEANDSEAQANTASAGEDEGVAGVGECGNCDMCQSRIKYSRVVQLDLSKLSPTLSGPKRSTDRVPLTDMQQDFKAHLIGPKGLKGYGIPTKDIQKSVSFSYQDKPVTLKHGTVMIASITGCTNTSNPLVMLGAGVLAKKAVRLGLSVPWYTRRSFSPGSDTALYYLKSSGSLQALDALGFPVVGTDCLSCAGNKDPLPAELVKQIESNQLVTARITSGNRNWCTPEGEVWAEGSPRANYLASPLLVIAYAIAGTVDIDFQKDPIRTLEDGTQIFLSDIWPSRGELQEIERVHVLPGLSESVRDTVEKGSNNWNKIETPPSRLMYAWDNAATFVSRSPFLERVTCDMPPPVVINARCLVYLGDGVSTDIISPAGSISKSSLAARYLSLQGLHPREYASFGLRRGNAEVMVRGAYANAKLRNHLTARPGPYTHHVPSGTMGNIYDVAQWYAHEGHPCVVIAGKDYGCGSPRDWAAKGPALLGVQAILAESFDDSHRRNLICVGVLPLRFTDGTTAVSLGLTGTEIFTIARPPVLTPGCPISVTVAIGLYSWSFFMQLDCHSEHECMTMAHGGTLKYVLRRLVQCCASRSSTC</sequence>
<comment type="cofactor">
    <cofactor evidence="1">
        <name>[4Fe-4S] cluster</name>
        <dbReference type="ChEBI" id="CHEBI:49883"/>
    </cofactor>
</comment>
<dbReference type="Gene3D" id="6.10.190.10">
    <property type="match status" value="1"/>
</dbReference>
<dbReference type="OrthoDB" id="2279155at2759"/>
<dbReference type="EMBL" id="KQ241678">
    <property type="protein sequence ID" value="KNC85898.1"/>
    <property type="molecule type" value="Genomic_DNA"/>
</dbReference>
<gene>
    <name evidence="9" type="ORF">SARC_01936</name>
</gene>
<evidence type="ECO:0000256" key="1">
    <source>
        <dbReference type="ARBA" id="ARBA00001966"/>
    </source>
</evidence>
<comment type="similarity">
    <text evidence="2">Belongs to the aconitase/IPM isomerase family.</text>
</comment>
<dbReference type="Pfam" id="PF00330">
    <property type="entry name" value="Aconitase"/>
    <property type="match status" value="2"/>
</dbReference>
<dbReference type="Gene3D" id="3.30.499.10">
    <property type="entry name" value="Aconitase, domain 3"/>
    <property type="match status" value="2"/>
</dbReference>
<dbReference type="GO" id="GO:0051536">
    <property type="term" value="F:iron-sulfur cluster binding"/>
    <property type="evidence" value="ECO:0007669"/>
    <property type="project" value="UniProtKB-KW"/>
</dbReference>
<evidence type="ECO:0000313" key="10">
    <source>
        <dbReference type="Proteomes" id="UP000054560"/>
    </source>
</evidence>
<evidence type="ECO:0000259" key="8">
    <source>
        <dbReference type="Pfam" id="PF00694"/>
    </source>
</evidence>
<evidence type="ECO:0000313" key="9">
    <source>
        <dbReference type="EMBL" id="KNC85898.1"/>
    </source>
</evidence>
<name>A0A0L0GCA5_9EUKA</name>
<feature type="domain" description="Aconitase/3-isopropylmalate dehydratase large subunit alpha/beta/alpha" evidence="7">
    <location>
        <begin position="435"/>
        <end position="653"/>
    </location>
</feature>